<dbReference type="OrthoDB" id="276151at2759"/>
<feature type="compositionally biased region" description="Basic and acidic residues" evidence="1">
    <location>
        <begin position="884"/>
        <end position="896"/>
    </location>
</feature>
<dbReference type="AlphaFoldDB" id="A0A317XJ62"/>
<feature type="compositionally biased region" description="Low complexity" evidence="1">
    <location>
        <begin position="194"/>
        <end position="217"/>
    </location>
</feature>
<reference evidence="2 3" key="1">
    <citation type="journal article" date="2018" name="Mol. Biol. Evol.">
        <title>Broad Genomic Sampling Reveals a Smut Pathogenic Ancestry of the Fungal Clade Ustilaginomycotina.</title>
        <authorList>
            <person name="Kijpornyongpan T."/>
            <person name="Mondo S.J."/>
            <person name="Barry K."/>
            <person name="Sandor L."/>
            <person name="Lee J."/>
            <person name="Lipzen A."/>
            <person name="Pangilinan J."/>
            <person name="LaButti K."/>
            <person name="Hainaut M."/>
            <person name="Henrissat B."/>
            <person name="Grigoriev I.V."/>
            <person name="Spatafora J.W."/>
            <person name="Aime M.C."/>
        </authorList>
    </citation>
    <scope>NUCLEOTIDE SEQUENCE [LARGE SCALE GENOMIC DNA]</scope>
    <source>
        <strain evidence="2 3">MCA 3645</strain>
    </source>
</reference>
<dbReference type="STRING" id="1882483.A0A317XJ62"/>
<feature type="region of interest" description="Disordered" evidence="1">
    <location>
        <begin position="649"/>
        <end position="674"/>
    </location>
</feature>
<feature type="region of interest" description="Disordered" evidence="1">
    <location>
        <begin position="168"/>
        <end position="221"/>
    </location>
</feature>
<evidence type="ECO:0000313" key="3">
    <source>
        <dbReference type="Proteomes" id="UP000246740"/>
    </source>
</evidence>
<accession>A0A317XJ62</accession>
<dbReference type="Proteomes" id="UP000246740">
    <property type="component" value="Unassembled WGS sequence"/>
</dbReference>
<feature type="compositionally biased region" description="Polar residues" evidence="1">
    <location>
        <begin position="183"/>
        <end position="193"/>
    </location>
</feature>
<feature type="region of interest" description="Disordered" evidence="1">
    <location>
        <begin position="868"/>
        <end position="908"/>
    </location>
</feature>
<feature type="compositionally biased region" description="Basic and acidic residues" evidence="1">
    <location>
        <begin position="868"/>
        <end position="878"/>
    </location>
</feature>
<gene>
    <name evidence="2" type="ORF">BCV70DRAFT_202975</name>
</gene>
<evidence type="ECO:0000256" key="1">
    <source>
        <dbReference type="SAM" id="MobiDB-lite"/>
    </source>
</evidence>
<protein>
    <submittedName>
        <fullName evidence="2">Uncharacterized protein</fullName>
    </submittedName>
</protein>
<name>A0A317XJ62_9BASI</name>
<feature type="compositionally biased region" description="Polar residues" evidence="1">
    <location>
        <begin position="897"/>
        <end position="908"/>
    </location>
</feature>
<keyword evidence="3" id="KW-1185">Reference proteome</keyword>
<sequence>MVLRCYSRRHLVPAWRSAARHTSALPMTFANASISSETRVLRNALSRPISSTAFTAAAKSHATRPADQNGSWSFFFPETIRWNNKSNPVPRSKHPFIKNLIAEIYSTSRDPAANRVWRAYMTVRETYETTEGTDGKRQTVSLLSQLEPVHYQQLLRAIDPAVARTRRLSRAESKRREAISHIQAASSPPLSTGTASSDLAPSSTAASTSAPTHQPASGRIVFMPPFNSAHSQRIFNAAHSVREYMRRVKIIFADMRYHAIVAGSGTGKQPSNLPALADYNHVLSRLASGGHIGPMSSIWNDITRSPVASDSAPLHPNKHTYRELMIGLSRHATDQIERVQKGEAAKRYQSSGKKRFLEKSARAAASGLARFGQVLAPSARAAAILAALRTMALLKDMKDHGVVPNQITLDFAARTLRLAGHIDGLLLLMRQAYGIDLSQPDSRIREGSSEAHPTIHTLNTILMALGEQATVPEMVTAYETLAKPLPTSLQQSQEVPDGGLFSTNWRDIFSSVRSRADEITKCDSSEIDSRLPTVFSYAHNNQIRPNTKTFEILLRHCCAEVDPLRSPVALKVDASDKPVAAMVKESTELAMHELQDGGERATEMSRRRKGDYTLFAKGLVQEALDRSQILLHQAARSLGIELVRSPLKPTTAASETQTEKAEASPAPDSQETQPRCEYLAFQVVPGRATEPFFLPILEPPSFSITAPMIEPLFSLASSKRGLGDLRWIRGVVSVALENKIAEAKILDAAWRTYGTRLQKTHAKHAKSLMTEGAQLADIHGDSSTAEQDPSSDLPPLALKSQSPSEVHAFLHRLRSQYRLATRQAQALEQMLYDRLDDRVTHLAQRRNVRYKNKIQAEREAMLQAEKDKLEQAEREATRKAQAAEARRLRALEKDQQDQSADLATSSNV</sequence>
<organism evidence="2 3">
    <name type="scientific">Testicularia cyperi</name>
    <dbReference type="NCBI Taxonomy" id="1882483"/>
    <lineage>
        <taxon>Eukaryota</taxon>
        <taxon>Fungi</taxon>
        <taxon>Dikarya</taxon>
        <taxon>Basidiomycota</taxon>
        <taxon>Ustilaginomycotina</taxon>
        <taxon>Ustilaginomycetes</taxon>
        <taxon>Ustilaginales</taxon>
        <taxon>Anthracoideaceae</taxon>
        <taxon>Testicularia</taxon>
    </lineage>
</organism>
<dbReference type="InParanoid" id="A0A317XJ62"/>
<dbReference type="EMBL" id="KZ819211">
    <property type="protein sequence ID" value="PWY97320.1"/>
    <property type="molecule type" value="Genomic_DNA"/>
</dbReference>
<proteinExistence type="predicted"/>
<feature type="compositionally biased region" description="Polar residues" evidence="1">
    <location>
        <begin position="781"/>
        <end position="790"/>
    </location>
</feature>
<evidence type="ECO:0000313" key="2">
    <source>
        <dbReference type="EMBL" id="PWY97320.1"/>
    </source>
</evidence>
<feature type="region of interest" description="Disordered" evidence="1">
    <location>
        <begin position="780"/>
        <end position="800"/>
    </location>
</feature>
<feature type="compositionally biased region" description="Basic and acidic residues" evidence="1">
    <location>
        <begin position="169"/>
        <end position="179"/>
    </location>
</feature>